<protein>
    <submittedName>
        <fullName evidence="1">Uncharacterized protein</fullName>
    </submittedName>
</protein>
<proteinExistence type="predicted"/>
<dbReference type="EMBL" id="BMDY01000014">
    <property type="protein sequence ID" value="GGB09948.1"/>
    <property type="molecule type" value="Genomic_DNA"/>
</dbReference>
<dbReference type="PROSITE" id="PS51257">
    <property type="entry name" value="PROKAR_LIPOPROTEIN"/>
    <property type="match status" value="1"/>
</dbReference>
<evidence type="ECO:0000313" key="2">
    <source>
        <dbReference type="Proteomes" id="UP000651977"/>
    </source>
</evidence>
<comment type="caution">
    <text evidence="1">The sequence shown here is derived from an EMBL/GenBank/DDBJ whole genome shotgun (WGS) entry which is preliminary data.</text>
</comment>
<dbReference type="Proteomes" id="UP000651977">
    <property type="component" value="Unassembled WGS sequence"/>
</dbReference>
<organism evidence="1 2">
    <name type="scientific">Agarivorans gilvus</name>
    <dbReference type="NCBI Taxonomy" id="680279"/>
    <lineage>
        <taxon>Bacteria</taxon>
        <taxon>Pseudomonadati</taxon>
        <taxon>Pseudomonadota</taxon>
        <taxon>Gammaproteobacteria</taxon>
        <taxon>Alteromonadales</taxon>
        <taxon>Alteromonadaceae</taxon>
        <taxon>Agarivorans</taxon>
    </lineage>
</organism>
<name>A0ABQ1I2G8_9ALTE</name>
<accession>A0ABQ1I2G8</accession>
<sequence length="476" mass="54046">MKTGQLWAWCVFLGAILLQGCSSLRPEAYSCASSIEALDRLLDQHVGTLEATRVKGHPALRSQRFIYSFIEQADSATKQAAIVDAMLQLAQQGLWLEWQNLTPNLQQQWLTRYQIDEFGAYTKTCFAKAKQHYLQSSSSTAALLAEIQPEDDYSSSAKILGLYPLSSRVFERAVVEEQDHLKQTWLAARQQPYSGFSAQRSRLFVPDEPGPAPTQPLRLDNFGRLSDAAQAQRLLSWHAPQWLIEDADSNNLPGKPFWQRQNLSVDLSEALSYSKISYGRFKQQTTIQLNYILWFKQRPKLSAIDWVAGQHDALVFRIHLSPDLNILAYDSIHLCGCWYTLMLPKQQSYVAVQQVGQEPVLMHRVKAARNMRVSVSADTHQIVGLSPASLSDALFQQRYQLLPWQSLLSLPRGEGQSSVFDNNGYVFGSQRLERWFFWPMGVKQPGSLRRFGDHAISFIGERYFDQADLLQALGVQ</sequence>
<keyword evidence="2" id="KW-1185">Reference proteome</keyword>
<reference evidence="2" key="1">
    <citation type="journal article" date="2019" name="Int. J. Syst. Evol. Microbiol.">
        <title>The Global Catalogue of Microorganisms (GCM) 10K type strain sequencing project: providing services to taxonomists for standard genome sequencing and annotation.</title>
        <authorList>
            <consortium name="The Broad Institute Genomics Platform"/>
            <consortium name="The Broad Institute Genome Sequencing Center for Infectious Disease"/>
            <person name="Wu L."/>
            <person name="Ma J."/>
        </authorList>
    </citation>
    <scope>NUCLEOTIDE SEQUENCE [LARGE SCALE GENOMIC DNA]</scope>
    <source>
        <strain evidence="2">CGMCC 1.10131</strain>
    </source>
</reference>
<gene>
    <name evidence="1" type="ORF">GCM10007414_24150</name>
</gene>
<dbReference type="RefSeq" id="WP_055732019.1">
    <property type="nucleotide sequence ID" value="NZ_BMDY01000014.1"/>
</dbReference>
<evidence type="ECO:0000313" key="1">
    <source>
        <dbReference type="EMBL" id="GGB09948.1"/>
    </source>
</evidence>